<dbReference type="Proteomes" id="UP000243401">
    <property type="component" value="Unassembled WGS sequence"/>
</dbReference>
<keyword evidence="1 3" id="KW-0963">Cytoplasm</keyword>
<comment type="subunit">
    <text evidence="3">Interacts with RssB.</text>
</comment>
<comment type="function">
    <text evidence="3">Inhibits RpoS proteolysis by regulating RssB activity, thereby increasing the stability of the sigma stress factor RpoS during oxidative stress. Its effect on RpoS stability is due to its interaction with RssB, which probably blocks the interaction of RssB with RpoS, and the consequent delivery of the RssB-RpoS complex to the ClpXP protein degradation pathway.</text>
</comment>
<comment type="subcellular location">
    <subcellularLocation>
        <location evidence="3">Cytoplasm</location>
    </subcellularLocation>
</comment>
<dbReference type="InterPro" id="IPR007048">
    <property type="entry name" value="IraD/Gp25-like"/>
</dbReference>
<dbReference type="AlphaFoldDB" id="A0AAJ3U1G7"/>
<dbReference type="HAMAP" id="MF_02010">
    <property type="entry name" value="IraD"/>
    <property type="match status" value="1"/>
</dbReference>
<proteinExistence type="inferred from homology"/>
<sequence length="133" mass="15280">MRKMMRQLLQTVLPENTGSNTSSLRDSVCRDLFQLFNSPHSPLPALLISGMPEWQGDNQSDKHLQSWYCRQLRSALLFHEPRIAALQVSLKEAYCHDLTISLEMMLYHDDEPLTFELVWQPGGWYSATVGKVS</sequence>
<gene>
    <name evidence="3" type="primary">iraD</name>
    <name evidence="5" type="ORF">EATG_03233</name>
</gene>
<evidence type="ECO:0000259" key="4">
    <source>
        <dbReference type="Pfam" id="PF04965"/>
    </source>
</evidence>
<evidence type="ECO:0000256" key="1">
    <source>
        <dbReference type="ARBA" id="ARBA00022490"/>
    </source>
</evidence>
<dbReference type="Pfam" id="PF04965">
    <property type="entry name" value="GPW_gp25"/>
    <property type="match status" value="1"/>
</dbReference>
<comment type="caution">
    <text evidence="5">The sequence shown here is derived from an EMBL/GenBank/DDBJ whole genome shotgun (WGS) entry which is preliminary data.</text>
</comment>
<accession>A0AAJ3U1G7</accession>
<dbReference type="SUPFAM" id="SSF160719">
    <property type="entry name" value="gpW/gp25-like"/>
    <property type="match status" value="1"/>
</dbReference>
<evidence type="ECO:0000313" key="6">
    <source>
        <dbReference type="Proteomes" id="UP000243401"/>
    </source>
</evidence>
<dbReference type="GO" id="GO:0043856">
    <property type="term" value="F:anti-sigma factor antagonist activity"/>
    <property type="evidence" value="ECO:0007669"/>
    <property type="project" value="InterPro"/>
</dbReference>
<evidence type="ECO:0000256" key="2">
    <source>
        <dbReference type="ARBA" id="ARBA00023016"/>
    </source>
</evidence>
<organism evidence="5 6">
    <name type="scientific">Escherichia coli H605</name>
    <dbReference type="NCBI Taxonomy" id="656410"/>
    <lineage>
        <taxon>Bacteria</taxon>
        <taxon>Pseudomonadati</taxon>
        <taxon>Pseudomonadota</taxon>
        <taxon>Gammaproteobacteria</taxon>
        <taxon>Enterobacterales</taxon>
        <taxon>Enterobacteriaceae</taxon>
        <taxon>Escherichia</taxon>
    </lineage>
</organism>
<keyword evidence="2 3" id="KW-0346">Stress response</keyword>
<evidence type="ECO:0000256" key="3">
    <source>
        <dbReference type="HAMAP-Rule" id="MF_02010"/>
    </source>
</evidence>
<name>A0AAJ3U1G7_ECOLX</name>
<dbReference type="InterPro" id="IPR023776">
    <property type="entry name" value="Anti-adapt_IraD"/>
</dbReference>
<dbReference type="EMBL" id="ADJX01000001">
    <property type="protein sequence ID" value="OSL50707.1"/>
    <property type="molecule type" value="Genomic_DNA"/>
</dbReference>
<dbReference type="GO" id="GO:0005737">
    <property type="term" value="C:cytoplasm"/>
    <property type="evidence" value="ECO:0007669"/>
    <property type="project" value="UniProtKB-SubCell"/>
</dbReference>
<dbReference type="NCBIfam" id="NF010726">
    <property type="entry name" value="PRK14128.1-1"/>
    <property type="match status" value="1"/>
</dbReference>
<evidence type="ECO:0000313" key="5">
    <source>
        <dbReference type="EMBL" id="OSL50707.1"/>
    </source>
</evidence>
<dbReference type="GO" id="GO:0006974">
    <property type="term" value="P:DNA damage response"/>
    <property type="evidence" value="ECO:0007669"/>
    <property type="project" value="InterPro"/>
</dbReference>
<comment type="similarity">
    <text evidence="3">Belongs to the GpW/Gp25 family. IraD subfamily.</text>
</comment>
<reference evidence="5 6" key="1">
    <citation type="submission" date="2010-04" db="EMBL/GenBank/DDBJ databases">
        <title>The Genome Sequence of Escherichia coli H605.</title>
        <authorList>
            <consortium name="The Broad Institute Genome Sequencing Platform"/>
            <consortium name="The Broad Institute Genome Sequencing Center for Infectious Disease"/>
            <person name="Feldgarden M."/>
            <person name="Gordon D.M."/>
            <person name="Johnson J.R."/>
            <person name="Johnston B.D."/>
            <person name="Young S."/>
            <person name="Zeng Q."/>
            <person name="Koehrsen M."/>
            <person name="Alvarado L."/>
            <person name="Berlin A.M."/>
            <person name="Borenstein D."/>
            <person name="Chapman S.B."/>
            <person name="Chen Z."/>
            <person name="Engels R."/>
            <person name="Freedman E."/>
            <person name="Gellesch M."/>
            <person name="Goldberg J."/>
            <person name="Griggs A."/>
            <person name="Gujja S."/>
            <person name="Heilman E.R."/>
            <person name="Heiman D.I."/>
            <person name="Hepburn T.A."/>
            <person name="Howarth C."/>
            <person name="Jen D."/>
            <person name="Larson L."/>
            <person name="Mehta T."/>
            <person name="Park D."/>
            <person name="Pearson M."/>
            <person name="Richards J."/>
            <person name="Roberts A."/>
            <person name="Saif S."/>
            <person name="Shea T.D."/>
            <person name="Shenoy N."/>
            <person name="Sisk P."/>
            <person name="Stolte C."/>
            <person name="Sykes S.N."/>
            <person name="Walk T."/>
            <person name="White J."/>
            <person name="Yandava C."/>
            <person name="Haas B."/>
            <person name="Henn M.R."/>
            <person name="Nusbaum C."/>
            <person name="Birren B."/>
        </authorList>
    </citation>
    <scope>NUCLEOTIDE SEQUENCE [LARGE SCALE GENOMIC DNA]</scope>
    <source>
        <strain evidence="5 6">H605</strain>
    </source>
</reference>
<dbReference type="GO" id="GO:0034599">
    <property type="term" value="P:cellular response to oxidative stress"/>
    <property type="evidence" value="ECO:0007669"/>
    <property type="project" value="UniProtKB-UniRule"/>
</dbReference>
<protein>
    <recommendedName>
        <fullName evidence="3">Anti-adapter protein IraD</fullName>
    </recommendedName>
</protein>
<feature type="domain" description="IraD/Gp25-like" evidence="4">
    <location>
        <begin position="23"/>
        <end position="109"/>
    </location>
</feature>
<dbReference type="NCBIfam" id="NF010728">
    <property type="entry name" value="PRK14128.1-3"/>
    <property type="match status" value="1"/>
</dbReference>